<dbReference type="OMA" id="SCIADEH"/>
<accession>H3DL49</accession>
<evidence type="ECO:0000313" key="2">
    <source>
        <dbReference type="Proteomes" id="UP000007303"/>
    </source>
</evidence>
<evidence type="ECO:0000313" key="1">
    <source>
        <dbReference type="Ensembl" id="ENSTNIP00000021247.1"/>
    </source>
</evidence>
<name>H3DL49_TETNG</name>
<dbReference type="STRING" id="99883.ENSTNIP00000021247"/>
<protein>
    <submittedName>
        <fullName evidence="1">Uncharacterized protein</fullName>
    </submittedName>
</protein>
<dbReference type="HOGENOM" id="CLU_1735732_0_0_1"/>
<dbReference type="InParanoid" id="H3DL49"/>
<dbReference type="AlphaFoldDB" id="H3DL49"/>
<dbReference type="Ensembl" id="ENSTNIT00000021482.1">
    <property type="protein sequence ID" value="ENSTNIP00000021247.1"/>
    <property type="gene ID" value="ENSTNIG00000018082.1"/>
</dbReference>
<dbReference type="GeneTree" id="ENSGT00940000156924"/>
<proteinExistence type="predicted"/>
<reference evidence="2" key="1">
    <citation type="journal article" date="2004" name="Nature">
        <title>Genome duplication in the teleost fish Tetraodon nigroviridis reveals the early vertebrate proto-karyotype.</title>
        <authorList>
            <person name="Jaillon O."/>
            <person name="Aury J.-M."/>
            <person name="Brunet F."/>
            <person name="Petit J.-L."/>
            <person name="Stange-Thomann N."/>
            <person name="Mauceli E."/>
            <person name="Bouneau L."/>
            <person name="Fischer C."/>
            <person name="Ozouf-Costaz C."/>
            <person name="Bernot A."/>
            <person name="Nicaud S."/>
            <person name="Jaffe D."/>
            <person name="Fisher S."/>
            <person name="Lutfalla G."/>
            <person name="Dossat C."/>
            <person name="Segurens B."/>
            <person name="Dasilva C."/>
            <person name="Salanoubat M."/>
            <person name="Levy M."/>
            <person name="Boudet N."/>
            <person name="Castellano S."/>
            <person name="Anthouard V."/>
            <person name="Jubin C."/>
            <person name="Castelli V."/>
            <person name="Katinka M."/>
            <person name="Vacherie B."/>
            <person name="Biemont C."/>
            <person name="Skalli Z."/>
            <person name="Cattolico L."/>
            <person name="Poulain J."/>
            <person name="De Berardinis V."/>
            <person name="Cruaud C."/>
            <person name="Duprat S."/>
            <person name="Brottier P."/>
            <person name="Coutanceau J.-P."/>
            <person name="Gouzy J."/>
            <person name="Parra G."/>
            <person name="Lardier G."/>
            <person name="Chapple C."/>
            <person name="McKernan K.J."/>
            <person name="McEwan P."/>
            <person name="Bosak S."/>
            <person name="Kellis M."/>
            <person name="Volff J.-N."/>
            <person name="Guigo R."/>
            <person name="Zody M.C."/>
            <person name="Mesirov J."/>
            <person name="Lindblad-Toh K."/>
            <person name="Birren B."/>
            <person name="Nusbaum C."/>
            <person name="Kahn D."/>
            <person name="Robinson-Rechavi M."/>
            <person name="Laudet V."/>
            <person name="Schachter V."/>
            <person name="Quetier F."/>
            <person name="Saurin W."/>
            <person name="Scarpelli C."/>
            <person name="Wincker P."/>
            <person name="Lander E.S."/>
            <person name="Weissenbach J."/>
            <person name="Roest Crollius H."/>
        </authorList>
    </citation>
    <scope>NUCLEOTIDE SEQUENCE [LARGE SCALE GENOMIC DNA]</scope>
</reference>
<dbReference type="Proteomes" id="UP000007303">
    <property type="component" value="Unassembled WGS sequence"/>
</dbReference>
<reference evidence="1" key="3">
    <citation type="submission" date="2025-09" db="UniProtKB">
        <authorList>
            <consortium name="Ensembl"/>
        </authorList>
    </citation>
    <scope>IDENTIFICATION</scope>
</reference>
<sequence>ELSHQGHPDDILPLLLTSVTQELFSCIADEHVTGESPYKLLKKDDIVQDMKKRAAVSDFSPAKQIVLEYPDEELLLVYDKTFTYGQCFYLVLTPEAKDRLLKVRLSFEMRIRKKEVLEEEEKVPSGPRQWIGLGSEREIEEESVKETRNKV</sequence>
<organism evidence="1 2">
    <name type="scientific">Tetraodon nigroviridis</name>
    <name type="common">Spotted green pufferfish</name>
    <name type="synonym">Chelonodon nigroviridis</name>
    <dbReference type="NCBI Taxonomy" id="99883"/>
    <lineage>
        <taxon>Eukaryota</taxon>
        <taxon>Metazoa</taxon>
        <taxon>Chordata</taxon>
        <taxon>Craniata</taxon>
        <taxon>Vertebrata</taxon>
        <taxon>Euteleostomi</taxon>
        <taxon>Actinopterygii</taxon>
        <taxon>Neopterygii</taxon>
        <taxon>Teleostei</taxon>
        <taxon>Neoteleostei</taxon>
        <taxon>Acanthomorphata</taxon>
        <taxon>Eupercaria</taxon>
        <taxon>Tetraodontiformes</taxon>
        <taxon>Tetradontoidea</taxon>
        <taxon>Tetraodontidae</taxon>
        <taxon>Tetraodon</taxon>
    </lineage>
</organism>
<reference evidence="1" key="2">
    <citation type="submission" date="2025-08" db="UniProtKB">
        <authorList>
            <consortium name="Ensembl"/>
        </authorList>
    </citation>
    <scope>IDENTIFICATION</scope>
</reference>
<keyword evidence="2" id="KW-1185">Reference proteome</keyword>